<dbReference type="InterPro" id="IPR050194">
    <property type="entry name" value="Glycosyltransferase_grp1"/>
</dbReference>
<keyword evidence="5" id="KW-1185">Reference proteome</keyword>
<evidence type="ECO:0000259" key="2">
    <source>
        <dbReference type="Pfam" id="PF00534"/>
    </source>
</evidence>
<evidence type="ECO:0000259" key="3">
    <source>
        <dbReference type="Pfam" id="PF13439"/>
    </source>
</evidence>
<dbReference type="SUPFAM" id="SSF53756">
    <property type="entry name" value="UDP-Glycosyltransferase/glycogen phosphorylase"/>
    <property type="match status" value="1"/>
</dbReference>
<dbReference type="CDD" id="cd03823">
    <property type="entry name" value="GT4_ExpE7-like"/>
    <property type="match status" value="1"/>
</dbReference>
<evidence type="ECO:0000256" key="1">
    <source>
        <dbReference type="SAM" id="MobiDB-lite"/>
    </source>
</evidence>
<evidence type="ECO:0000313" key="5">
    <source>
        <dbReference type="Proteomes" id="UP000297839"/>
    </source>
</evidence>
<feature type="region of interest" description="Disordered" evidence="1">
    <location>
        <begin position="1"/>
        <end position="55"/>
    </location>
</feature>
<proteinExistence type="predicted"/>
<accession>A0A4Z0BMY5</accession>
<keyword evidence="4" id="KW-0808">Transferase</keyword>
<feature type="domain" description="Glycosyl transferase family 1" evidence="2">
    <location>
        <begin position="316"/>
        <end position="460"/>
    </location>
</feature>
<dbReference type="GO" id="GO:0016757">
    <property type="term" value="F:glycosyltransferase activity"/>
    <property type="evidence" value="ECO:0007669"/>
    <property type="project" value="InterPro"/>
</dbReference>
<sequence>MRAQQDERQLVQRVGAHQRAVQVDGDGQRGRGSGHDGGRWRGDGALDAAGPRDVNRPLVPALPGDVHWPRAARPASRLLCPRDSGRCRGDAGAMKLMILSTLYAPHQVGGAEKIAQVLAEALGARGHECVVATTRPGRGIRTSMHNGVRVHAVGLRNLYWPYGRGRAPSWLKPAWHLANRYNPWMGREVARLLDREQPDVLHTHALTGFSPAAWAAAHSRGVPVVHTLHDYSLACPRASMFRAGENCARPCRDCRFLSQPALRQSQAVKAVVGVSRFTLQRHLDLGYFGGAAVRRVIHNGLPGEVDAAAAPRQAGRKLRLGYVGRLVAPKGIEPLLHAMRSLDPQACELVIAGRGSEEEEHRWRELAPAHVRFAGFVDPHELYRSIDALVVPSLWQDPLPTTAIEAMRHGVPAIVSDRGGLPDIVLDGKTGRVYRASEPDALLHAIQSLIDRPGMAAAMAPAVLERAAHFDIGRMADDYEEVLLAAQADRRAVPLPLIAAPSAMPSVVAKNVSSNIEIEVP</sequence>
<evidence type="ECO:0000313" key="4">
    <source>
        <dbReference type="EMBL" id="TFZ00201.1"/>
    </source>
</evidence>
<dbReference type="OrthoDB" id="267270at2"/>
<name>A0A4Z0BMY5_9BURK</name>
<organism evidence="4 5">
    <name type="scientific">Ramlibacter humi</name>
    <dbReference type="NCBI Taxonomy" id="2530451"/>
    <lineage>
        <taxon>Bacteria</taxon>
        <taxon>Pseudomonadati</taxon>
        <taxon>Pseudomonadota</taxon>
        <taxon>Betaproteobacteria</taxon>
        <taxon>Burkholderiales</taxon>
        <taxon>Comamonadaceae</taxon>
        <taxon>Ramlibacter</taxon>
    </lineage>
</organism>
<dbReference type="InterPro" id="IPR001296">
    <property type="entry name" value="Glyco_trans_1"/>
</dbReference>
<gene>
    <name evidence="4" type="ORF">EZ216_13935</name>
</gene>
<feature type="compositionally biased region" description="Basic and acidic residues" evidence="1">
    <location>
        <begin position="26"/>
        <end position="44"/>
    </location>
</feature>
<dbReference type="Proteomes" id="UP000297839">
    <property type="component" value="Unassembled WGS sequence"/>
</dbReference>
<reference evidence="4 5" key="1">
    <citation type="submission" date="2019-03" db="EMBL/GenBank/DDBJ databases">
        <title>Ramlibacter sp. 18x22-1, whole genome shotgun sequence.</title>
        <authorList>
            <person name="Zhang X."/>
            <person name="Feng G."/>
            <person name="Zhu H."/>
        </authorList>
    </citation>
    <scope>NUCLEOTIDE SEQUENCE [LARGE SCALE GENOMIC DNA]</scope>
    <source>
        <strain evidence="4 5">18x22-1</strain>
    </source>
</reference>
<dbReference type="PANTHER" id="PTHR45947:SF13">
    <property type="entry name" value="TRANSFERASE"/>
    <property type="match status" value="1"/>
</dbReference>
<protein>
    <submittedName>
        <fullName evidence="4">Glycosyltransferase</fullName>
    </submittedName>
</protein>
<dbReference type="Pfam" id="PF13439">
    <property type="entry name" value="Glyco_transf_4"/>
    <property type="match status" value="1"/>
</dbReference>
<feature type="compositionally biased region" description="Basic and acidic residues" evidence="1">
    <location>
        <begin position="1"/>
        <end position="10"/>
    </location>
</feature>
<comment type="caution">
    <text evidence="4">The sequence shown here is derived from an EMBL/GenBank/DDBJ whole genome shotgun (WGS) entry which is preliminary data.</text>
</comment>
<dbReference type="Gene3D" id="3.40.50.2000">
    <property type="entry name" value="Glycogen Phosphorylase B"/>
    <property type="match status" value="2"/>
</dbReference>
<dbReference type="PANTHER" id="PTHR45947">
    <property type="entry name" value="SULFOQUINOVOSYL TRANSFERASE SQD2"/>
    <property type="match status" value="1"/>
</dbReference>
<dbReference type="Pfam" id="PF00534">
    <property type="entry name" value="Glycos_transf_1"/>
    <property type="match status" value="1"/>
</dbReference>
<dbReference type="InterPro" id="IPR028098">
    <property type="entry name" value="Glyco_trans_4-like_N"/>
</dbReference>
<dbReference type="AlphaFoldDB" id="A0A4Z0BMY5"/>
<feature type="domain" description="Glycosyltransferase subfamily 4-like N-terminal" evidence="3">
    <location>
        <begin position="108"/>
        <end position="300"/>
    </location>
</feature>
<dbReference type="EMBL" id="SMLK01000004">
    <property type="protein sequence ID" value="TFZ00201.1"/>
    <property type="molecule type" value="Genomic_DNA"/>
</dbReference>